<organism evidence="2 3">
    <name type="scientific">Corynebacterium stercoris</name>
    <dbReference type="NCBI Taxonomy" id="2943490"/>
    <lineage>
        <taxon>Bacteria</taxon>
        <taxon>Bacillati</taxon>
        <taxon>Actinomycetota</taxon>
        <taxon>Actinomycetes</taxon>
        <taxon>Mycobacteriales</taxon>
        <taxon>Corynebacteriaceae</taxon>
        <taxon>Corynebacterium</taxon>
    </lineage>
</organism>
<keyword evidence="3" id="KW-1185">Reference proteome</keyword>
<comment type="caution">
    <text evidence="2">The sequence shown here is derived from an EMBL/GenBank/DDBJ whole genome shotgun (WGS) entry which is preliminary data.</text>
</comment>
<proteinExistence type="predicted"/>
<dbReference type="Proteomes" id="UP001204000">
    <property type="component" value="Unassembled WGS sequence"/>
</dbReference>
<accession>A0ABT1FYV1</accession>
<sequence>MSAKGFDFTIPAASGFEGQIQLIEETWGVTLDAPRPEARIRQRLEAFNEWADSVPRPDFAAIFLHAPADEWDTLVQAELKKEEHWRVVAEVSDLGQELGRQQRALFTNGAAFDWILDQLDIQKMTALFMKSVKELGNVRDLDTALDTKPKAALELRKSGRALAALSAIAPTSAGLGDPRQRQRFFELRTCAALARPTREFDPLIRHRYSSGWVHTEDTWEPAEYDAQLEAAAAAQPGNVSEFLVSLARGDIKHFELAPVTSLNELRQRQHALHALGTIVEVDKGFGRAITAEDRKEARSQKIAAANKVKAQRPLDPDA</sequence>
<gene>
    <name evidence="2" type="ORF">M5J20_01855</name>
</gene>
<name>A0ABT1FYV1_9CORY</name>
<evidence type="ECO:0000256" key="1">
    <source>
        <dbReference type="SAM" id="MobiDB-lite"/>
    </source>
</evidence>
<evidence type="ECO:0000313" key="2">
    <source>
        <dbReference type="EMBL" id="MCP1386940.1"/>
    </source>
</evidence>
<reference evidence="2" key="1">
    <citation type="submission" date="2022-05" db="EMBL/GenBank/DDBJ databases">
        <title>Corynebacterium sp. TA-R-1 sp. nov., isolated from human feces.</title>
        <authorList>
            <person name="Shamsuzzaman M."/>
            <person name="Dahal R.H."/>
        </authorList>
    </citation>
    <scope>NUCLEOTIDE SEQUENCE</scope>
    <source>
        <strain evidence="2">TA-R-1</strain>
    </source>
</reference>
<dbReference type="RefSeq" id="WP_234947523.1">
    <property type="nucleotide sequence ID" value="NZ_JAMFTQ010000001.1"/>
</dbReference>
<evidence type="ECO:0000313" key="3">
    <source>
        <dbReference type="Proteomes" id="UP001204000"/>
    </source>
</evidence>
<dbReference type="EMBL" id="JAMFTQ010000001">
    <property type="protein sequence ID" value="MCP1386940.1"/>
    <property type="molecule type" value="Genomic_DNA"/>
</dbReference>
<feature type="region of interest" description="Disordered" evidence="1">
    <location>
        <begin position="296"/>
        <end position="318"/>
    </location>
</feature>
<protein>
    <submittedName>
        <fullName evidence="2">Uncharacterized protein</fullName>
    </submittedName>
</protein>